<keyword evidence="2" id="KW-1133">Transmembrane helix</keyword>
<dbReference type="AlphaFoldDB" id="M0A818"/>
<protein>
    <submittedName>
        <fullName evidence="3">Uncharacterized protein</fullName>
    </submittedName>
</protein>
<organism evidence="3 4">
    <name type="scientific">Natrialba chahannaoensis JCM 10990</name>
    <dbReference type="NCBI Taxonomy" id="1227492"/>
    <lineage>
        <taxon>Archaea</taxon>
        <taxon>Methanobacteriati</taxon>
        <taxon>Methanobacteriota</taxon>
        <taxon>Stenosarchaea group</taxon>
        <taxon>Halobacteria</taxon>
        <taxon>Halobacteriales</taxon>
        <taxon>Natrialbaceae</taxon>
        <taxon>Natrialba</taxon>
    </lineage>
</organism>
<evidence type="ECO:0000256" key="1">
    <source>
        <dbReference type="SAM" id="MobiDB-lite"/>
    </source>
</evidence>
<evidence type="ECO:0000256" key="2">
    <source>
        <dbReference type="SAM" id="Phobius"/>
    </source>
</evidence>
<feature type="transmembrane region" description="Helical" evidence="2">
    <location>
        <begin position="20"/>
        <end position="44"/>
    </location>
</feature>
<dbReference type="PATRIC" id="fig|1227492.4.peg.3753"/>
<keyword evidence="4" id="KW-1185">Reference proteome</keyword>
<gene>
    <name evidence="3" type="ORF">C482_18859</name>
</gene>
<evidence type="ECO:0000313" key="3">
    <source>
        <dbReference type="EMBL" id="ELY94012.1"/>
    </source>
</evidence>
<sequence length="67" mass="6751">MTFATSVASSIAPFDPTYGITIVASVMLAVFVAAMVFLALAPVVSGGWSGTTPQGGPTLETNTNEAD</sequence>
<dbReference type="RefSeq" id="WP_006169299.1">
    <property type="nucleotide sequence ID" value="NZ_AOIN01000097.1"/>
</dbReference>
<proteinExistence type="predicted"/>
<keyword evidence="2" id="KW-0812">Transmembrane</keyword>
<keyword evidence="2" id="KW-0472">Membrane</keyword>
<feature type="region of interest" description="Disordered" evidence="1">
    <location>
        <begin position="47"/>
        <end position="67"/>
    </location>
</feature>
<dbReference type="Proteomes" id="UP000011693">
    <property type="component" value="Unassembled WGS sequence"/>
</dbReference>
<accession>M0A818</accession>
<name>M0A818_9EURY</name>
<reference evidence="3 4" key="1">
    <citation type="journal article" date="2014" name="PLoS Genet.">
        <title>Phylogenetically driven sequencing of extremely halophilic archaea reveals strategies for static and dynamic osmo-response.</title>
        <authorList>
            <person name="Becker E.A."/>
            <person name="Seitzer P.M."/>
            <person name="Tritt A."/>
            <person name="Larsen D."/>
            <person name="Krusor M."/>
            <person name="Yao A.I."/>
            <person name="Wu D."/>
            <person name="Madern D."/>
            <person name="Eisen J.A."/>
            <person name="Darling A.E."/>
            <person name="Facciotti M.T."/>
        </authorList>
    </citation>
    <scope>NUCLEOTIDE SEQUENCE [LARGE SCALE GENOMIC DNA]</scope>
    <source>
        <strain evidence="3 4">JCM 10990</strain>
    </source>
</reference>
<comment type="caution">
    <text evidence="3">The sequence shown here is derived from an EMBL/GenBank/DDBJ whole genome shotgun (WGS) entry which is preliminary data.</text>
</comment>
<evidence type="ECO:0000313" key="4">
    <source>
        <dbReference type="Proteomes" id="UP000011693"/>
    </source>
</evidence>
<dbReference type="EMBL" id="AOIN01000097">
    <property type="protein sequence ID" value="ELY94012.1"/>
    <property type="molecule type" value="Genomic_DNA"/>
</dbReference>
<feature type="compositionally biased region" description="Polar residues" evidence="1">
    <location>
        <begin position="50"/>
        <end position="67"/>
    </location>
</feature>